<protein>
    <submittedName>
        <fullName evidence="2">Uncharacterized protein</fullName>
    </submittedName>
</protein>
<accession>A0ABR3W6W8</accession>
<dbReference type="EMBL" id="JAZHXJ010000653">
    <property type="protein sequence ID" value="KAL1854799.1"/>
    <property type="molecule type" value="Genomic_DNA"/>
</dbReference>
<dbReference type="Proteomes" id="UP001586593">
    <property type="component" value="Unassembled WGS sequence"/>
</dbReference>
<gene>
    <name evidence="2" type="ORF">VTK73DRAFT_8697</name>
</gene>
<dbReference type="PROSITE" id="PS51257">
    <property type="entry name" value="PROKAR_LIPOPROTEIN"/>
    <property type="match status" value="1"/>
</dbReference>
<reference evidence="2 3" key="1">
    <citation type="journal article" date="2024" name="Commun. Biol.">
        <title>Comparative genomic analysis of thermophilic fungi reveals convergent evolutionary adaptations and gene losses.</title>
        <authorList>
            <person name="Steindorff A.S."/>
            <person name="Aguilar-Pontes M.V."/>
            <person name="Robinson A.J."/>
            <person name="Andreopoulos B."/>
            <person name="LaButti K."/>
            <person name="Kuo A."/>
            <person name="Mondo S."/>
            <person name="Riley R."/>
            <person name="Otillar R."/>
            <person name="Haridas S."/>
            <person name="Lipzen A."/>
            <person name="Grimwood J."/>
            <person name="Schmutz J."/>
            <person name="Clum A."/>
            <person name="Reid I.D."/>
            <person name="Moisan M.C."/>
            <person name="Butler G."/>
            <person name="Nguyen T.T.M."/>
            <person name="Dewar K."/>
            <person name="Conant G."/>
            <person name="Drula E."/>
            <person name="Henrissat B."/>
            <person name="Hansel C."/>
            <person name="Singer S."/>
            <person name="Hutchinson M.I."/>
            <person name="de Vries R.P."/>
            <person name="Natvig D.O."/>
            <person name="Powell A.J."/>
            <person name="Tsang A."/>
            <person name="Grigoriev I.V."/>
        </authorList>
    </citation>
    <scope>NUCLEOTIDE SEQUENCE [LARGE SCALE GENOMIC DNA]</scope>
    <source>
        <strain evidence="2 3">ATCC 24622</strain>
    </source>
</reference>
<evidence type="ECO:0000313" key="3">
    <source>
        <dbReference type="Proteomes" id="UP001586593"/>
    </source>
</evidence>
<evidence type="ECO:0000256" key="1">
    <source>
        <dbReference type="SAM" id="SignalP"/>
    </source>
</evidence>
<proteinExistence type="predicted"/>
<name>A0ABR3W6W8_9PEZI</name>
<keyword evidence="3" id="KW-1185">Reference proteome</keyword>
<feature type="signal peptide" evidence="1">
    <location>
        <begin position="1"/>
        <end position="18"/>
    </location>
</feature>
<keyword evidence="1" id="KW-0732">Signal</keyword>
<sequence>MKLTALTLFLVAAGCAVAAPVDQHAAYKANSTSAAPLAAHSRRYETRDTAHLPRVPVPIWTREFRNNTARSVEAVIAVNASRPAVAIAPRHFNSSTIVARHVNSSITAREFNSTSAPISISEIDRREKTAKREGEFPKVFDY</sequence>
<feature type="chain" id="PRO_5045483294" evidence="1">
    <location>
        <begin position="19"/>
        <end position="142"/>
    </location>
</feature>
<organism evidence="2 3">
    <name type="scientific">Phialemonium thermophilum</name>
    <dbReference type="NCBI Taxonomy" id="223376"/>
    <lineage>
        <taxon>Eukaryota</taxon>
        <taxon>Fungi</taxon>
        <taxon>Dikarya</taxon>
        <taxon>Ascomycota</taxon>
        <taxon>Pezizomycotina</taxon>
        <taxon>Sordariomycetes</taxon>
        <taxon>Sordariomycetidae</taxon>
        <taxon>Cephalothecales</taxon>
        <taxon>Cephalothecaceae</taxon>
        <taxon>Phialemonium</taxon>
    </lineage>
</organism>
<comment type="caution">
    <text evidence="2">The sequence shown here is derived from an EMBL/GenBank/DDBJ whole genome shotgun (WGS) entry which is preliminary data.</text>
</comment>
<evidence type="ECO:0000313" key="2">
    <source>
        <dbReference type="EMBL" id="KAL1854799.1"/>
    </source>
</evidence>